<accession>A0ABY6YZ48</accession>
<organism evidence="1 2">
    <name type="scientific">Streptomonospora nanhaiensis</name>
    <dbReference type="NCBI Taxonomy" id="1323731"/>
    <lineage>
        <taxon>Bacteria</taxon>
        <taxon>Bacillati</taxon>
        <taxon>Actinomycetota</taxon>
        <taxon>Actinomycetes</taxon>
        <taxon>Streptosporangiales</taxon>
        <taxon>Nocardiopsidaceae</taxon>
        <taxon>Streptomonospora</taxon>
    </lineage>
</organism>
<keyword evidence="1" id="KW-0614">Plasmid</keyword>
<dbReference type="RefSeq" id="WP_267950616.1">
    <property type="nucleotide sequence ID" value="NZ_CP113265.1"/>
</dbReference>
<evidence type="ECO:0000313" key="1">
    <source>
        <dbReference type="EMBL" id="WAE76850.1"/>
    </source>
</evidence>
<sequence>MASSGVCPVCERRVRKRKNSDLRVLHYINETALFSYTLKKCRGSDPHGTRPGRATIQDAKKTGIRCQACNKRVPQTKDFRPTKHLDAQGHECAGWRDNRKS</sequence>
<protein>
    <submittedName>
        <fullName evidence="1">Uncharacterized protein</fullName>
    </submittedName>
</protein>
<geneLocation type="plasmid" evidence="1 2">
    <name>p12A09</name>
</geneLocation>
<evidence type="ECO:0000313" key="2">
    <source>
        <dbReference type="Proteomes" id="UP001156498"/>
    </source>
</evidence>
<gene>
    <name evidence="1" type="ORF">OUQ99_31415</name>
</gene>
<proteinExistence type="predicted"/>
<reference evidence="1 2" key="1">
    <citation type="journal article" date="2013" name="Int. J. Syst. Evol. Microbiol.">
        <title>Description of Streptomonospora sediminis sp. nov. and Streptomonospora nanhaiensis sp. nov., and reclassification of Nocardiopsis arabia Hozzein &amp; Goodfellow 2008 as Streptomonospora arabica comb. nov. and emended description of the genus Streptomonospora.</title>
        <authorList>
            <person name="Zhang D.F."/>
            <person name="Pan H.Q."/>
            <person name="He J."/>
            <person name="Zhang X.M."/>
            <person name="Zhang Y.G."/>
            <person name="Klenk H.P."/>
            <person name="Hu J.C."/>
            <person name="Li W.J."/>
        </authorList>
    </citation>
    <scope>NUCLEOTIDE SEQUENCE [LARGE SCALE GENOMIC DNA]</scope>
    <source>
        <strain evidence="1 2">12A09</strain>
    </source>
</reference>
<keyword evidence="2" id="KW-1185">Reference proteome</keyword>
<dbReference type="Proteomes" id="UP001156498">
    <property type="component" value="Plasmid p12A09"/>
</dbReference>
<name>A0ABY6YZ48_9ACTN</name>
<dbReference type="EMBL" id="CP113265">
    <property type="protein sequence ID" value="WAE76850.1"/>
    <property type="molecule type" value="Genomic_DNA"/>
</dbReference>